<reference evidence="1" key="1">
    <citation type="journal article" date="2023" name="Mol. Biol. Evol.">
        <title>Third-Generation Sequencing Reveals the Adaptive Role of the Epigenome in Three Deep-Sea Polychaetes.</title>
        <authorList>
            <person name="Perez M."/>
            <person name="Aroh O."/>
            <person name="Sun Y."/>
            <person name="Lan Y."/>
            <person name="Juniper S.K."/>
            <person name="Young C.R."/>
            <person name="Angers B."/>
            <person name="Qian P.Y."/>
        </authorList>
    </citation>
    <scope>NUCLEOTIDE SEQUENCE</scope>
    <source>
        <strain evidence="1">R07B-5</strain>
    </source>
</reference>
<evidence type="ECO:0000313" key="2">
    <source>
        <dbReference type="Proteomes" id="UP001209878"/>
    </source>
</evidence>
<name>A0AAD9P8S6_RIDPI</name>
<organism evidence="1 2">
    <name type="scientific">Ridgeia piscesae</name>
    <name type="common">Tubeworm</name>
    <dbReference type="NCBI Taxonomy" id="27915"/>
    <lineage>
        <taxon>Eukaryota</taxon>
        <taxon>Metazoa</taxon>
        <taxon>Spiralia</taxon>
        <taxon>Lophotrochozoa</taxon>
        <taxon>Annelida</taxon>
        <taxon>Polychaeta</taxon>
        <taxon>Sedentaria</taxon>
        <taxon>Canalipalpata</taxon>
        <taxon>Sabellida</taxon>
        <taxon>Siboglinidae</taxon>
        <taxon>Ridgeia</taxon>
    </lineage>
</organism>
<dbReference type="AlphaFoldDB" id="A0AAD9P8S6"/>
<protein>
    <submittedName>
        <fullName evidence="1">Uncharacterized protein</fullName>
    </submittedName>
</protein>
<evidence type="ECO:0000313" key="1">
    <source>
        <dbReference type="EMBL" id="KAK2190264.1"/>
    </source>
</evidence>
<keyword evidence="2" id="KW-1185">Reference proteome</keyword>
<comment type="caution">
    <text evidence="1">The sequence shown here is derived from an EMBL/GenBank/DDBJ whole genome shotgun (WGS) entry which is preliminary data.</text>
</comment>
<dbReference type="EMBL" id="JAODUO010000085">
    <property type="protein sequence ID" value="KAK2190264.1"/>
    <property type="molecule type" value="Genomic_DNA"/>
</dbReference>
<sequence>MMINQDKRFKESYADTPGPGTYEFSPLIQDTVLKPTFNATLNNPISARVDYPPGASGAQPFLLGV</sequence>
<proteinExistence type="predicted"/>
<gene>
    <name evidence="1" type="ORF">NP493_85g07000</name>
</gene>
<dbReference type="Proteomes" id="UP001209878">
    <property type="component" value="Unassembled WGS sequence"/>
</dbReference>
<accession>A0AAD9P8S6</accession>